<dbReference type="InterPro" id="IPR011626">
    <property type="entry name" value="Alpha-macroglobulin_TED"/>
</dbReference>
<dbReference type="InterPro" id="IPR021868">
    <property type="entry name" value="Alpha_2_Macroglob_MG3"/>
</dbReference>
<evidence type="ECO:0000259" key="7">
    <source>
        <dbReference type="SMART" id="SM01360"/>
    </source>
</evidence>
<gene>
    <name evidence="8" type="ORF">EMLFYP7_02211</name>
</gene>
<dbReference type="Pfam" id="PF07678">
    <property type="entry name" value="TED_complement"/>
    <property type="match status" value="1"/>
</dbReference>
<comment type="function">
    <text evidence="3">Protects the bacterial cell from host peptidases.</text>
</comment>
<dbReference type="Pfam" id="PF01835">
    <property type="entry name" value="MG2"/>
    <property type="match status" value="1"/>
</dbReference>
<keyword evidence="2 5" id="KW-0732">Signal</keyword>
<dbReference type="InterPro" id="IPR011625">
    <property type="entry name" value="A2M_N_BRD"/>
</dbReference>
<dbReference type="RefSeq" id="WP_156566193.1">
    <property type="nucleotide sequence ID" value="NZ_CACRTZ010000020.1"/>
</dbReference>
<organism evidence="8">
    <name type="scientific">Phytobacter massiliensis</name>
    <dbReference type="NCBI Taxonomy" id="1485952"/>
    <lineage>
        <taxon>Bacteria</taxon>
        <taxon>Pseudomonadati</taxon>
        <taxon>Pseudomonadota</taxon>
        <taxon>Gammaproteobacteria</taxon>
        <taxon>Enterobacterales</taxon>
        <taxon>Enterobacteriaceae</taxon>
        <taxon>Phytobacter</taxon>
    </lineage>
</organism>
<evidence type="ECO:0000259" key="6">
    <source>
        <dbReference type="SMART" id="SM01359"/>
    </source>
</evidence>
<dbReference type="SMART" id="SM01419">
    <property type="entry name" value="Thiol-ester_cl"/>
    <property type="match status" value="1"/>
</dbReference>
<dbReference type="Gene3D" id="1.50.10.20">
    <property type="match status" value="1"/>
</dbReference>
<feature type="domain" description="Alpha-2-macroglobulin" evidence="7">
    <location>
        <begin position="965"/>
        <end position="1056"/>
    </location>
</feature>
<sequence>MKPLRSTAIAIALLSSLVLAGCDNSDKAQDAQGSSAASATPQSTPAAKPDGEKLKQLAASSEGKPLTLVDASEVQRDGAAALVLTFSVPLDPGQDFASTVHVVDKKNGKIDGAWELSSNLKELTLRHVEPNRELLVSIERGLVALNKATFGIDYEKTIKTRDIQPTVGFASRGSLLPGKVVEGLPVMALNVNNVDVNFYRVKPESLAAFVSQWEYRNSLTNWESENLLKMVDLVYTGRFDLNPAKNTREKLLLPLSEIKPLQQAGVYVAVMNQAGQYNYSNAATLFTLSNIGLSAHRYHNRLDVFTQSLENGGAQAGVEVVLLNNKGQTLAQATSDAQGHATLTTDKEAALVLARKEGETTLLDLQLPALDLAEFNIAGAPGYSKQFFMFGPRDLYRPGETVILNGLLRDSDGKPLADQPVKLEVVKPDGQVVRTVVSQPVNGLYNFTWTLDASAQTGTWTVRANTGDNQLRNWSFHVEDFMPERMALNLNAPQAPLAAADDVDFNVVGYYLYGAPANGNSLQGQLFLRPLREAVKALPGFQFGDIADESLTRTLDEVHLTLDEQGHGQVVVPTQWKETHSPLQVILQASLLESGGRPVTRRAEQAIWPAQALPGIRPQFAAKAVYDYRTDTTVNQPIVDENGNAGFDIVYADPQGVKKAVSGLKVRLIRERRDYYWNWSENEGWQSQFDQKDLVESEQTLDLAADETGKITVPVEWGSYRLEVKAPDESVSSVRFWAGYSWQDNSDGTGAARPDRVTMKLDKPAYKPGDTIKLHITAPAAGKGYAMIESSEGPLWWQEIDVPATGLDLSIPVDQKWRRHDLYLSTLVVRPGDKSKSATPKRAVGLLHLPMGDENRRLAVTLETPQKMRPNQPLTVKVKASLKEGAAPKQVNVLLSAVDSGVLNITDYVTPDPWEAFFGQKRYGADIYDIYGQVIEGQGRLAALRFGGDGDELNRGGKPPVNHVTIIAQQAQPVTLDENGEGTVTLPIGDFNGELRVMAQAWTADDFGSSESKVVVAAPVIAELNSPRFLAGGDTSRLTMDITNLTDKPQALTVNITTSGLLALESEQPKPLNIAPGARTTLFLPVRGLDGYGDGEVTATINGLTLPGETFAAQTKSWKIGVRPAYPAQTISSDVMLYPHESWNAPVEHTQRISPVALQGQLLLSGRPSLNIARYIKELKAYPYGCLEQTASGLFPSLYTSAAQLKAMGIKGDSDEQRRAAVDVGISRLLQMQRDDGGFALWDKNGPEEYWLTAYVTDFLVRASEQGYSVPAEALNNANSRLLRYLQDPSVMAVRYSDNVQATKFSAQSYAALVLARQQKAPLGALREIWQRHDQAKSGLPLMQLGVALKLMGDAPRSEQALTLALNTSRAKDTLWFADYGSPLRDNALMLALLEENNLLPDEQNKLLTTLSGQAYGQRWLSTQESNALFLAGRPLQNLPGNWQAQTSFSDEGLKGDKQLTRELNADQLAGLTVTNTGDSPMWLRLDSTGYPEYTPSPSSNVLNIERHFIGTDGQSKSISSLKSGELVLVWLEVTASQNVPDALVVDLLPAGLELENQNLASSSASLTDSGSETQDLLNRMQQADIQHMEFRDDRFVAAVAVNEGQPVTLVYLARAVTPGTYQLPMPQVESMYVPQWRATGAASGPLIVSP</sequence>
<dbReference type="InterPro" id="IPR001599">
    <property type="entry name" value="Macroglobln_a2"/>
</dbReference>
<feature type="compositionally biased region" description="Low complexity" evidence="4">
    <location>
        <begin position="30"/>
        <end position="47"/>
    </location>
</feature>
<dbReference type="InterPro" id="IPR049122">
    <property type="entry name" value="A2MG_CUB"/>
</dbReference>
<dbReference type="GO" id="GO:0004866">
    <property type="term" value="F:endopeptidase inhibitor activity"/>
    <property type="evidence" value="ECO:0007669"/>
    <property type="project" value="UniProtKB-UniRule"/>
</dbReference>
<reference evidence="8" key="1">
    <citation type="submission" date="2019-11" db="EMBL/GenBank/DDBJ databases">
        <authorList>
            <person name="Feng L."/>
        </authorList>
    </citation>
    <scope>NUCLEOTIDE SEQUENCE</scope>
    <source>
        <strain evidence="8">EMassiliensisLFYP7</strain>
    </source>
</reference>
<dbReference type="PIRSF" id="PIRSF038980">
    <property type="entry name" value="A2M_bac"/>
    <property type="match status" value="1"/>
</dbReference>
<evidence type="ECO:0000256" key="1">
    <source>
        <dbReference type="ARBA" id="ARBA00010556"/>
    </source>
</evidence>
<dbReference type="SUPFAM" id="SSF48239">
    <property type="entry name" value="Terpenoid cyclases/Protein prenyltransferases"/>
    <property type="match status" value="1"/>
</dbReference>
<dbReference type="GO" id="GO:0005615">
    <property type="term" value="C:extracellular space"/>
    <property type="evidence" value="ECO:0007669"/>
    <property type="project" value="InterPro"/>
</dbReference>
<feature type="signal peptide" evidence="5">
    <location>
        <begin position="1"/>
        <end position="20"/>
    </location>
</feature>
<dbReference type="InterPro" id="IPR008930">
    <property type="entry name" value="Terpenoid_cyclase/PrenylTrfase"/>
</dbReference>
<dbReference type="InterPro" id="IPR041203">
    <property type="entry name" value="Bact_A2M_MG5"/>
</dbReference>
<dbReference type="InterPro" id="IPR049120">
    <property type="entry name" value="A2M_bMG2"/>
</dbReference>
<dbReference type="Pfam" id="PF17970">
    <property type="entry name" value="bMG1"/>
    <property type="match status" value="1"/>
</dbReference>
<dbReference type="PANTHER" id="PTHR40094">
    <property type="entry name" value="ALPHA-2-MACROGLOBULIN HOMOLOG"/>
    <property type="match status" value="1"/>
</dbReference>
<dbReference type="PROSITE" id="PS51257">
    <property type="entry name" value="PROKAR_LIPOPROTEIN"/>
    <property type="match status" value="1"/>
</dbReference>
<dbReference type="Pfam" id="PF17962">
    <property type="entry name" value="bMG6"/>
    <property type="match status" value="1"/>
</dbReference>
<dbReference type="InterPro" id="IPR002890">
    <property type="entry name" value="MG2"/>
</dbReference>
<dbReference type="Pfam" id="PF17972">
    <property type="entry name" value="bMG5"/>
    <property type="match status" value="1"/>
</dbReference>
<feature type="domain" description="Alpha-2-macroglobulin bait region" evidence="6">
    <location>
        <begin position="757"/>
        <end position="905"/>
    </location>
</feature>
<dbReference type="PANTHER" id="PTHR40094:SF1">
    <property type="entry name" value="UBIQUITIN DOMAIN-CONTAINING PROTEIN"/>
    <property type="match status" value="1"/>
</dbReference>
<dbReference type="Pfam" id="PF00207">
    <property type="entry name" value="A2M"/>
    <property type="match status" value="1"/>
</dbReference>
<dbReference type="Pfam" id="PF07703">
    <property type="entry name" value="A2M_BRD"/>
    <property type="match status" value="1"/>
</dbReference>
<keyword evidence="3" id="KW-0646">Protease inhibitor</keyword>
<feature type="region of interest" description="Disordered" evidence="4">
    <location>
        <begin position="25"/>
        <end position="59"/>
    </location>
</feature>
<accession>A0A6N3EEQ6</accession>
<dbReference type="Pfam" id="PF11974">
    <property type="entry name" value="bMG3"/>
    <property type="match status" value="1"/>
</dbReference>
<dbReference type="InterPro" id="IPR040639">
    <property type="entry name" value="A2MG_MG1"/>
</dbReference>
<dbReference type="EMBL" id="CACRTZ010000020">
    <property type="protein sequence ID" value="VYU39520.1"/>
    <property type="molecule type" value="Genomic_DNA"/>
</dbReference>
<dbReference type="CDD" id="cd02891">
    <property type="entry name" value="A2M_like"/>
    <property type="match status" value="1"/>
</dbReference>
<keyword evidence="3" id="KW-1003">Cell membrane</keyword>
<dbReference type="InterPro" id="IPR026284">
    <property type="entry name" value="A2MG_proteobact"/>
</dbReference>
<dbReference type="Pfam" id="PF21765">
    <property type="entry name" value="CUB_A2MG"/>
    <property type="match status" value="1"/>
</dbReference>
<dbReference type="Gene3D" id="2.60.40.1930">
    <property type="match status" value="1"/>
</dbReference>
<evidence type="ECO:0000256" key="2">
    <source>
        <dbReference type="ARBA" id="ARBA00022729"/>
    </source>
</evidence>
<evidence type="ECO:0000256" key="5">
    <source>
        <dbReference type="SAM" id="SignalP"/>
    </source>
</evidence>
<dbReference type="InterPro" id="IPR041462">
    <property type="entry name" value="Bact_A2M_MG6"/>
</dbReference>
<evidence type="ECO:0000313" key="8">
    <source>
        <dbReference type="EMBL" id="VYU39520.1"/>
    </source>
</evidence>
<evidence type="ECO:0000256" key="3">
    <source>
        <dbReference type="PIRNR" id="PIRNR038980"/>
    </source>
</evidence>
<comment type="similarity">
    <text evidence="1">Belongs to the protease inhibitor I39 (alpha-2-macroglobulin) family. Bacterial alpha-2-macroglobulin subfamily.</text>
</comment>
<feature type="chain" id="PRO_5026678150" description="Alpha-2-macroglobulin" evidence="5">
    <location>
        <begin position="21"/>
        <end position="1651"/>
    </location>
</feature>
<proteinExistence type="inferred from homology"/>
<dbReference type="InterPro" id="IPR047565">
    <property type="entry name" value="Alpha-macroglob_thiol-ester_cl"/>
</dbReference>
<dbReference type="SMART" id="SM01359">
    <property type="entry name" value="A2M_N_2"/>
    <property type="match status" value="1"/>
</dbReference>
<dbReference type="InterPro" id="IPR041246">
    <property type="entry name" value="Bact_MG10"/>
</dbReference>
<dbReference type="SMART" id="SM01360">
    <property type="entry name" value="A2M"/>
    <property type="match status" value="1"/>
</dbReference>
<name>A0A6N3EEQ6_9ENTR</name>
<dbReference type="InterPro" id="IPR051802">
    <property type="entry name" value="YfhM-like"/>
</dbReference>
<dbReference type="Pfam" id="PF17973">
    <property type="entry name" value="bMG10"/>
    <property type="match status" value="1"/>
</dbReference>
<protein>
    <recommendedName>
        <fullName evidence="3">Alpha-2-macroglobulin</fullName>
    </recommendedName>
</protein>
<keyword evidence="3" id="KW-0472">Membrane</keyword>
<evidence type="ECO:0000256" key="4">
    <source>
        <dbReference type="SAM" id="MobiDB-lite"/>
    </source>
</evidence>
<dbReference type="Pfam" id="PF21142">
    <property type="entry name" value="A2M_bMG2"/>
    <property type="match status" value="1"/>
</dbReference>